<evidence type="ECO:0000256" key="7">
    <source>
        <dbReference type="ARBA" id="ARBA00022840"/>
    </source>
</evidence>
<dbReference type="GO" id="GO:0102043">
    <property type="term" value="F:isopentenyl phosphate kinase activity"/>
    <property type="evidence" value="ECO:0007669"/>
    <property type="project" value="UniProtKB-EC"/>
</dbReference>
<keyword evidence="5 10" id="KW-0547">Nucleotide-binding</keyword>
<keyword evidence="7 10" id="KW-0067">ATP-binding</keyword>
<dbReference type="PANTHER" id="PTHR43654:SF1">
    <property type="entry name" value="ISOPENTENYL PHOSPHATE KINASE"/>
    <property type="match status" value="1"/>
</dbReference>
<feature type="domain" description="Aspartate/glutamate/uridylate kinase" evidence="12">
    <location>
        <begin position="8"/>
        <end position="241"/>
    </location>
</feature>
<evidence type="ECO:0000256" key="9">
    <source>
        <dbReference type="ARBA" id="ARBA00049063"/>
    </source>
</evidence>
<dbReference type="EMBL" id="DSDY01000157">
    <property type="protein sequence ID" value="HDS10980.1"/>
    <property type="molecule type" value="Genomic_DNA"/>
</dbReference>
<evidence type="ECO:0000256" key="3">
    <source>
        <dbReference type="ARBA" id="ARBA00017267"/>
    </source>
</evidence>
<dbReference type="NCBIfam" id="NF040647">
    <property type="entry name" value="IPPK_Arch"/>
    <property type="match status" value="1"/>
</dbReference>
<accession>A0A7C1E363</accession>
<name>A0A7C1E363_9CREN</name>
<dbReference type="Pfam" id="PF00696">
    <property type="entry name" value="AA_kinase"/>
    <property type="match status" value="1"/>
</dbReference>
<dbReference type="PANTHER" id="PTHR43654">
    <property type="entry name" value="GLUTAMATE 5-KINASE"/>
    <property type="match status" value="1"/>
</dbReference>
<reference evidence="13" key="1">
    <citation type="journal article" date="2020" name="mSystems">
        <title>Genome- and Community-Level Interaction Insights into Carbon Utilization and Element Cycling Functions of Hydrothermarchaeota in Hydrothermal Sediment.</title>
        <authorList>
            <person name="Zhou Z."/>
            <person name="Liu Y."/>
            <person name="Xu W."/>
            <person name="Pan J."/>
            <person name="Luo Z.H."/>
            <person name="Li M."/>
        </authorList>
    </citation>
    <scope>NUCLEOTIDE SEQUENCE [LARGE SCALE GENOMIC DNA]</scope>
    <source>
        <strain evidence="13">SpSt-123</strain>
    </source>
</reference>
<feature type="binding site" evidence="10">
    <location>
        <position position="180"/>
    </location>
    <ligand>
        <name>ATP</name>
        <dbReference type="ChEBI" id="CHEBI:30616"/>
    </ligand>
</feature>
<dbReference type="InterPro" id="IPR024192">
    <property type="entry name" value="Fosfomycin_R_FomA-type"/>
</dbReference>
<keyword evidence="6" id="KW-0418">Kinase</keyword>
<dbReference type="AlphaFoldDB" id="A0A7C1E363"/>
<feature type="binding site" evidence="10">
    <location>
        <position position="226"/>
    </location>
    <ligand>
        <name>ATP</name>
        <dbReference type="ChEBI" id="CHEBI:30616"/>
    </ligand>
</feature>
<dbReference type="InterPro" id="IPR001048">
    <property type="entry name" value="Asp/Glu/Uridylate_kinase"/>
</dbReference>
<evidence type="ECO:0000256" key="8">
    <source>
        <dbReference type="ARBA" id="ARBA00023229"/>
    </source>
</evidence>
<feature type="binding site" evidence="10">
    <location>
        <position position="56"/>
    </location>
    <ligand>
        <name>substrate</name>
    </ligand>
</feature>
<dbReference type="GO" id="GO:0005524">
    <property type="term" value="F:ATP binding"/>
    <property type="evidence" value="ECO:0007669"/>
    <property type="project" value="UniProtKB-KW"/>
</dbReference>
<dbReference type="SUPFAM" id="SSF53633">
    <property type="entry name" value="Carbamate kinase-like"/>
    <property type="match status" value="1"/>
</dbReference>
<keyword evidence="4" id="KW-0808">Transferase</keyword>
<feature type="binding site" evidence="10">
    <location>
        <position position="61"/>
    </location>
    <ligand>
        <name>substrate</name>
    </ligand>
</feature>
<evidence type="ECO:0000256" key="4">
    <source>
        <dbReference type="ARBA" id="ARBA00022679"/>
    </source>
</evidence>
<comment type="catalytic activity">
    <reaction evidence="9">
        <text>isopentenyl phosphate + ATP = isopentenyl diphosphate + ADP</text>
        <dbReference type="Rhea" id="RHEA:33963"/>
        <dbReference type="ChEBI" id="CHEBI:30616"/>
        <dbReference type="ChEBI" id="CHEBI:65078"/>
        <dbReference type="ChEBI" id="CHEBI:128769"/>
        <dbReference type="ChEBI" id="CHEBI:456216"/>
        <dbReference type="EC" id="2.7.4.26"/>
    </reaction>
</comment>
<evidence type="ECO:0000256" key="11">
    <source>
        <dbReference type="PIRSR" id="PIRSR016496-2"/>
    </source>
</evidence>
<evidence type="ECO:0000256" key="2">
    <source>
        <dbReference type="ARBA" id="ARBA00012908"/>
    </source>
</evidence>
<dbReference type="GO" id="GO:0016114">
    <property type="term" value="P:terpenoid biosynthetic process"/>
    <property type="evidence" value="ECO:0007669"/>
    <property type="project" value="TreeGrafter"/>
</dbReference>
<dbReference type="EC" id="2.7.4.26" evidence="2"/>
<evidence type="ECO:0000259" key="12">
    <source>
        <dbReference type="Pfam" id="PF00696"/>
    </source>
</evidence>
<comment type="caution">
    <text evidence="13">The sequence shown here is derived from an EMBL/GenBank/DDBJ whole genome shotgun (WGS) entry which is preliminary data.</text>
</comment>
<evidence type="ECO:0000256" key="10">
    <source>
        <dbReference type="PIRSR" id="PIRSR016496-1"/>
    </source>
</evidence>
<keyword evidence="8" id="KW-0414">Isoprene biosynthesis</keyword>
<sequence length="275" mass="30194">MDLTSDNLVILKLGGSFLTFKDKPFKARRRAIRSLALFLARRVIGSGVNLVLIHGGGSFGHYEALMDIRKHGHLSYEGYPRIASSMITLNQIVLQELVKAGVPAVSLPPRAFCIYDCESNSHACSYDMVRAVIEKGLIPLIFGDVIVGKGTCNPSIISGDDIAVNIASIYRNARIVFTMDVEGIYMPTREGGLGSLIKEMDAREAHNLLMELERVGRLRGYDVTGGIISKLRKSLLCIEKGFCSEVAFVSGEKKDSLYKAIFGFPGEYTVIKNKV</sequence>
<feature type="binding site" evidence="10">
    <location>
        <position position="159"/>
    </location>
    <ligand>
        <name>substrate</name>
    </ligand>
</feature>
<comment type="similarity">
    <text evidence="1">Belongs to the isopentenyl phosphate kinase family.</text>
</comment>
<dbReference type="GO" id="GO:0005829">
    <property type="term" value="C:cytosol"/>
    <property type="evidence" value="ECO:0007669"/>
    <property type="project" value="TreeGrafter"/>
</dbReference>
<protein>
    <recommendedName>
        <fullName evidence="3">Isopentenyl phosphate kinase</fullName>
        <ecNumber evidence="2">2.7.4.26</ecNumber>
    </recommendedName>
</protein>
<feature type="binding site" evidence="10">
    <location>
        <position position="230"/>
    </location>
    <ligand>
        <name>ATP</name>
        <dbReference type="ChEBI" id="CHEBI:30616"/>
    </ligand>
</feature>
<dbReference type="InterPro" id="IPR036393">
    <property type="entry name" value="AceGlu_kinase-like_sf"/>
</dbReference>
<dbReference type="Gene3D" id="3.40.1160.10">
    <property type="entry name" value="Acetylglutamate kinase-like"/>
    <property type="match status" value="1"/>
</dbReference>
<feature type="site" description="Transition state stabilizer" evidence="11">
    <location>
        <position position="21"/>
    </location>
</feature>
<feature type="binding site" evidence="10">
    <location>
        <position position="57"/>
    </location>
    <ligand>
        <name>ATP</name>
        <dbReference type="ChEBI" id="CHEBI:30616"/>
    </ligand>
</feature>
<evidence type="ECO:0000313" key="13">
    <source>
        <dbReference type="EMBL" id="HDS10980.1"/>
    </source>
</evidence>
<evidence type="ECO:0000256" key="5">
    <source>
        <dbReference type="ARBA" id="ARBA00022741"/>
    </source>
</evidence>
<dbReference type="PIRSF" id="PIRSF016496">
    <property type="entry name" value="Kin_FomA"/>
    <property type="match status" value="1"/>
</dbReference>
<organism evidence="13">
    <name type="scientific">Fervidicoccus fontis</name>
    <dbReference type="NCBI Taxonomy" id="683846"/>
    <lineage>
        <taxon>Archaea</taxon>
        <taxon>Thermoproteota</taxon>
        <taxon>Thermoprotei</taxon>
        <taxon>Fervidicoccales</taxon>
        <taxon>Fervidicoccaceae</taxon>
        <taxon>Fervidicoccus</taxon>
    </lineage>
</organism>
<dbReference type="GO" id="GO:0016301">
    <property type="term" value="F:kinase activity"/>
    <property type="evidence" value="ECO:0007669"/>
    <property type="project" value="UniProtKB-KW"/>
</dbReference>
<gene>
    <name evidence="13" type="ORF">ENO04_05155</name>
</gene>
<evidence type="ECO:0000256" key="1">
    <source>
        <dbReference type="ARBA" id="ARBA00010540"/>
    </source>
</evidence>
<feature type="binding site" evidence="10">
    <location>
        <begin position="12"/>
        <end position="16"/>
    </location>
    <ligand>
        <name>ATP</name>
        <dbReference type="ChEBI" id="CHEBI:30616"/>
    </ligand>
</feature>
<proteinExistence type="inferred from homology"/>
<evidence type="ECO:0000256" key="6">
    <source>
        <dbReference type="ARBA" id="ARBA00022777"/>
    </source>
</evidence>